<reference evidence="2" key="1">
    <citation type="submission" date="2018-12" db="EMBL/GenBank/DDBJ databases">
        <title>Complete genome sequence of Roseovarius sp. MME-070.</title>
        <authorList>
            <person name="Nam Y.-D."/>
            <person name="Kang J."/>
            <person name="Chung W.-H."/>
            <person name="Park Y.S."/>
        </authorList>
    </citation>
    <scope>NUCLEOTIDE SEQUENCE [LARGE SCALE GENOMIC DNA]</scope>
    <source>
        <strain evidence="2">MME-070</strain>
    </source>
</reference>
<gene>
    <name evidence="1" type="ORF">EI983_17805</name>
</gene>
<dbReference type="EMBL" id="CP034348">
    <property type="protein sequence ID" value="QGY00024.1"/>
    <property type="molecule type" value="Genomic_DNA"/>
</dbReference>
<sequence>MSNFTFHIHYIFPTSSLEIYGDALNTLFGGAENNPFGKDSILNKIPLPSGSAFADALSALNAANNTVFSDLGIGANYHGGGHQSYNTFVSGVLEQIFNQPGLDTYQQQVAVFALHSFLTDMAVSGEPRFSEIFG</sequence>
<proteinExistence type="predicted"/>
<organism evidence="1 2">
    <name type="scientific">Roseovarius faecimaris</name>
    <dbReference type="NCBI Taxonomy" id="2494550"/>
    <lineage>
        <taxon>Bacteria</taxon>
        <taxon>Pseudomonadati</taxon>
        <taxon>Pseudomonadota</taxon>
        <taxon>Alphaproteobacteria</taxon>
        <taxon>Rhodobacterales</taxon>
        <taxon>Roseobacteraceae</taxon>
        <taxon>Roseovarius</taxon>
    </lineage>
</organism>
<accession>A0A6I6IVT1</accession>
<keyword evidence="2" id="KW-1185">Reference proteome</keyword>
<dbReference type="KEGG" id="rom:EI983_17805"/>
<evidence type="ECO:0000313" key="1">
    <source>
        <dbReference type="EMBL" id="QGY00024.1"/>
    </source>
</evidence>
<dbReference type="RefSeq" id="WP_157708705.1">
    <property type="nucleotide sequence ID" value="NZ_CP034348.1"/>
</dbReference>
<dbReference type="Proteomes" id="UP000428330">
    <property type="component" value="Chromosome"/>
</dbReference>
<protein>
    <submittedName>
        <fullName evidence="1">Uncharacterized protein</fullName>
    </submittedName>
</protein>
<dbReference type="AlphaFoldDB" id="A0A6I6IVT1"/>
<name>A0A6I6IVT1_9RHOB</name>
<evidence type="ECO:0000313" key="2">
    <source>
        <dbReference type="Proteomes" id="UP000428330"/>
    </source>
</evidence>